<name>A0A6A6GQP0_9PEZI</name>
<dbReference type="Pfam" id="PF20497">
    <property type="entry name" value="SWI-SNF_Ssr4_C"/>
    <property type="match status" value="1"/>
</dbReference>
<reference evidence="5" key="1">
    <citation type="journal article" date="2020" name="Stud. Mycol.">
        <title>101 Dothideomycetes genomes: A test case for predicting lifestyles and emergence of pathogens.</title>
        <authorList>
            <person name="Haridas S."/>
            <person name="Albert R."/>
            <person name="Binder M."/>
            <person name="Bloem J."/>
            <person name="LaButti K."/>
            <person name="Salamov A."/>
            <person name="Andreopoulos B."/>
            <person name="Baker S."/>
            <person name="Barry K."/>
            <person name="Bills G."/>
            <person name="Bluhm B."/>
            <person name="Cannon C."/>
            <person name="Castanera R."/>
            <person name="Culley D."/>
            <person name="Daum C."/>
            <person name="Ezra D."/>
            <person name="Gonzalez J."/>
            <person name="Henrissat B."/>
            <person name="Kuo A."/>
            <person name="Liang C."/>
            <person name="Lipzen A."/>
            <person name="Lutzoni F."/>
            <person name="Magnuson J."/>
            <person name="Mondo S."/>
            <person name="Nolan M."/>
            <person name="Ohm R."/>
            <person name="Pangilinan J."/>
            <person name="Park H.-J."/>
            <person name="Ramirez L."/>
            <person name="Alfaro M."/>
            <person name="Sun H."/>
            <person name="Tritt A."/>
            <person name="Yoshinaga Y."/>
            <person name="Zwiers L.-H."/>
            <person name="Turgeon B."/>
            <person name="Goodwin S."/>
            <person name="Spatafora J."/>
            <person name="Crous P."/>
            <person name="Grigoriev I."/>
        </authorList>
    </citation>
    <scope>NUCLEOTIDE SEQUENCE [LARGE SCALE GENOMIC DNA]</scope>
    <source>
        <strain evidence="5">CECT 20119</strain>
    </source>
</reference>
<keyword evidence="5" id="KW-1185">Reference proteome</keyword>
<dbReference type="AlphaFoldDB" id="A0A6A6GQP0"/>
<evidence type="ECO:0000313" key="4">
    <source>
        <dbReference type="EMBL" id="KAF2227918.1"/>
    </source>
</evidence>
<feature type="region of interest" description="Disordered" evidence="1">
    <location>
        <begin position="589"/>
        <end position="756"/>
    </location>
</feature>
<sequence>MQDPSYGVPNPLTQHVHLVSNYNFPFSARLSLGQAFDALFKAPQIVKQHATMSWKYFNPPPRDGETFLTWISPRYNDVYPSDGYIWAGQEERVFQEMSGYTIEIAVQHAGYQPRHDAVANHRRARYRLVQKNPNVNAPPPDRNLWLVHYGPAEPQRMMQPSQIPISRLQQVQLAQRSQIESQGPLEQNQFMLHDRDRWPVLKGGRPGSQGVMPGQPGMPPNAMAHMANPRFGGQHYQQQAQAAAGPSPAKRQRTSMAAGPQAGPQLSEYHDLDAEDEFALGDYLDTLSQRDVSKARYIQHHEWMEEVFSSPYAISQLEPVYLGFGLMGELAGLTRGVFETVEKAAKQYHESAKAEDQLVTPARVSPDQVKDFETKVNTYLDEGQAQIKKMKDDHARKMEEWRNGKTITKAEKRLRNARWVDEGARQSPLNGLVGGREAAEPADNIVKEVETSLGSSIVSKPLNNLVERGGLKEKVAQPDPEPVTNGTHEQSNGAPHDQMQISEPNLQQQAPQGLSGQSQPSTQQQPSAQVAQIAPQRQQPPQHQNPTVTAQPPAPSEPQQSIEDTVMDFPTDDLETMDTSNFEMEDIDMDIGDNTDFNFNDTLDTSTPQNTSMPATSAQTNPVQTPAPSTQTATTQSAPAPQQSLDASTATGQQGTDGADLSFHPTPGDNSAFDEFTAGDGFVDFGDGDDNPGGSGPGSLGQTPGGGLDLDLGLEGSAFGDAFHGSLGGSGAGTPGQGGGVGGDSGAGSGQEGQGA</sequence>
<feature type="compositionally biased region" description="Polar residues" evidence="1">
    <location>
        <begin position="484"/>
        <end position="506"/>
    </location>
</feature>
<gene>
    <name evidence="4" type="ORF">BDZ85DRAFT_210165</name>
</gene>
<dbReference type="InterPro" id="IPR046464">
    <property type="entry name" value="SWI-SNF_Ssr4_C"/>
</dbReference>
<dbReference type="InterPro" id="IPR013859">
    <property type="entry name" value="Ssr4_N"/>
</dbReference>
<feature type="compositionally biased region" description="Gly residues" evidence="1">
    <location>
        <begin position="691"/>
        <end position="708"/>
    </location>
</feature>
<organism evidence="4 5">
    <name type="scientific">Elsinoe ampelina</name>
    <dbReference type="NCBI Taxonomy" id="302913"/>
    <lineage>
        <taxon>Eukaryota</taxon>
        <taxon>Fungi</taxon>
        <taxon>Dikarya</taxon>
        <taxon>Ascomycota</taxon>
        <taxon>Pezizomycotina</taxon>
        <taxon>Dothideomycetes</taxon>
        <taxon>Dothideomycetidae</taxon>
        <taxon>Myriangiales</taxon>
        <taxon>Elsinoaceae</taxon>
        <taxon>Elsinoe</taxon>
    </lineage>
</organism>
<dbReference type="EMBL" id="ML992501">
    <property type="protein sequence ID" value="KAF2227918.1"/>
    <property type="molecule type" value="Genomic_DNA"/>
</dbReference>
<evidence type="ECO:0008006" key="6">
    <source>
        <dbReference type="Google" id="ProtNLM"/>
    </source>
</evidence>
<evidence type="ECO:0000259" key="3">
    <source>
        <dbReference type="Pfam" id="PF20497"/>
    </source>
</evidence>
<feature type="domain" description="SWI/SNF and RSC complexes subunit Ssr4 N-terminal" evidence="2">
    <location>
        <begin position="2"/>
        <end position="205"/>
    </location>
</feature>
<feature type="region of interest" description="Disordered" evidence="1">
    <location>
        <begin position="473"/>
        <end position="561"/>
    </location>
</feature>
<feature type="region of interest" description="Disordered" evidence="1">
    <location>
        <begin position="233"/>
        <end position="266"/>
    </location>
</feature>
<dbReference type="Pfam" id="PF08549">
    <property type="entry name" value="SWI-SNF_Ssr4_N"/>
    <property type="match status" value="1"/>
</dbReference>
<protein>
    <recommendedName>
        <fullName evidence="6">DUF1750-domain-containing protein</fullName>
    </recommendedName>
</protein>
<dbReference type="Proteomes" id="UP000799538">
    <property type="component" value="Unassembled WGS sequence"/>
</dbReference>
<feature type="compositionally biased region" description="Polar residues" evidence="1">
    <location>
        <begin position="645"/>
        <end position="656"/>
    </location>
</feature>
<evidence type="ECO:0000259" key="2">
    <source>
        <dbReference type="Pfam" id="PF08549"/>
    </source>
</evidence>
<feature type="domain" description="SWI/SNF and RSC complexes subunit Ssr4 C-terminal" evidence="3">
    <location>
        <begin position="273"/>
        <end position="726"/>
    </location>
</feature>
<feature type="compositionally biased region" description="Low complexity" evidence="1">
    <location>
        <begin position="624"/>
        <end position="644"/>
    </location>
</feature>
<evidence type="ECO:0000313" key="5">
    <source>
        <dbReference type="Proteomes" id="UP000799538"/>
    </source>
</evidence>
<feature type="compositionally biased region" description="Gly residues" evidence="1">
    <location>
        <begin position="726"/>
        <end position="756"/>
    </location>
</feature>
<dbReference type="GO" id="GO:0006338">
    <property type="term" value="P:chromatin remodeling"/>
    <property type="evidence" value="ECO:0007669"/>
    <property type="project" value="InterPro"/>
</dbReference>
<proteinExistence type="predicted"/>
<dbReference type="OrthoDB" id="5321006at2759"/>
<feature type="compositionally biased region" description="Low complexity" evidence="1">
    <location>
        <begin position="594"/>
        <end position="607"/>
    </location>
</feature>
<feature type="compositionally biased region" description="Low complexity" evidence="1">
    <location>
        <begin position="507"/>
        <end position="544"/>
    </location>
</feature>
<accession>A0A6A6GQP0</accession>
<feature type="compositionally biased region" description="Polar residues" evidence="1">
    <location>
        <begin position="608"/>
        <end position="623"/>
    </location>
</feature>
<evidence type="ECO:0000256" key="1">
    <source>
        <dbReference type="SAM" id="MobiDB-lite"/>
    </source>
</evidence>